<dbReference type="SUPFAM" id="SSF50978">
    <property type="entry name" value="WD40 repeat-like"/>
    <property type="match status" value="1"/>
</dbReference>
<reference evidence="8" key="1">
    <citation type="journal article" date="2021" name="J Fungi (Basel)">
        <title>Virulence traits and population genomics of the black yeast Aureobasidium melanogenum.</title>
        <authorList>
            <person name="Cernosa A."/>
            <person name="Sun X."/>
            <person name="Gostincar C."/>
            <person name="Fang C."/>
            <person name="Gunde-Cimerman N."/>
            <person name="Song Z."/>
        </authorList>
    </citation>
    <scope>NUCLEOTIDE SEQUENCE</scope>
    <source>
        <strain evidence="8">EXF-9911</strain>
    </source>
</reference>
<evidence type="ECO:0000256" key="2">
    <source>
        <dbReference type="ARBA" id="ARBA00022574"/>
    </source>
</evidence>
<evidence type="ECO:0000313" key="8">
    <source>
        <dbReference type="EMBL" id="KAG9681051.1"/>
    </source>
</evidence>
<dbReference type="AlphaFoldDB" id="A0A9P8E5U1"/>
<dbReference type="PROSITE" id="PS00678">
    <property type="entry name" value="WD_REPEATS_1"/>
    <property type="match status" value="1"/>
</dbReference>
<sequence length="600" mass="66291">MDFPQLKAWLRLPGERQNVSIYDIKFYPYSEPGEDPIFAAVAEREIYICKPVRKSATSKTNNLEVLTVLEDPDEDSSLNSVAWSVDIDTDEPLVCVAGSGSKNIKIFNVVTGELVRILYGHGGAINDLVTSPVSPQILASCSGDYTIRIWNLDVRYRRQPCAAILSGEGHRQTILSIAFHDNGRWLLSGGQDTMICLWSLPPVPDENAGTDKPTVVVYPHFASIGMHSDYVDCVRFWGDLILSKASTGNNIKVTRGEIMLWKIDGFFSGNDNPPEPPMPGYGRSTRSAFGEGFQRLSTFDVTNVEPFYMRFGLLKEYNYRPILVMGNIKARFFFWDLQRFEERRSTGKIRTSIAQDNERIKDIIDQNRKRKNGVDQVFNKKTAAGQVLTINTRASSATGSDTSARDQSPVVKSDTGDKDSPLLVKNNKRKRDLKERVLLNNAERASSANSDLTLTRASSRISKGSGVSLIPRTSLVPGPRPAPASVPTSTPTSAPTPVPTSVPTSAPISAPTPTLVKKQSMTPDSLNKSSRHTSETADPKPELPPRSMRNYTRHAAHKTTVVNCPIDFACRAIDWSLDGKWCVGVGDHGMIAVFGRWLDK</sequence>
<accession>A0A9P8E5U1</accession>
<dbReference type="InterPro" id="IPR051243">
    <property type="entry name" value="PcG_WD-repeat"/>
</dbReference>
<evidence type="ECO:0000313" key="9">
    <source>
        <dbReference type="Proteomes" id="UP000779574"/>
    </source>
</evidence>
<keyword evidence="5" id="KW-0804">Transcription</keyword>
<keyword evidence="2 6" id="KW-0853">WD repeat</keyword>
<dbReference type="InterPro" id="IPR036322">
    <property type="entry name" value="WD40_repeat_dom_sf"/>
</dbReference>
<dbReference type="Proteomes" id="UP000779574">
    <property type="component" value="Unassembled WGS sequence"/>
</dbReference>
<comment type="similarity">
    <text evidence="1">Belongs to the WD repeat ESC family.</text>
</comment>
<evidence type="ECO:0000256" key="7">
    <source>
        <dbReference type="SAM" id="MobiDB-lite"/>
    </source>
</evidence>
<feature type="compositionally biased region" description="Basic and acidic residues" evidence="7">
    <location>
        <begin position="532"/>
        <end position="543"/>
    </location>
</feature>
<evidence type="ECO:0000256" key="1">
    <source>
        <dbReference type="ARBA" id="ARBA00008075"/>
    </source>
</evidence>
<keyword evidence="3" id="KW-0677">Repeat</keyword>
<feature type="non-terminal residue" evidence="8">
    <location>
        <position position="600"/>
    </location>
</feature>
<feature type="compositionally biased region" description="Low complexity" evidence="7">
    <location>
        <begin position="501"/>
        <end position="514"/>
    </location>
</feature>
<dbReference type="PROSITE" id="PS50082">
    <property type="entry name" value="WD_REPEATS_2"/>
    <property type="match status" value="2"/>
</dbReference>
<keyword evidence="4" id="KW-0805">Transcription regulation</keyword>
<dbReference type="EMBL" id="JAHFXF010000916">
    <property type="protein sequence ID" value="KAG9681051.1"/>
    <property type="molecule type" value="Genomic_DNA"/>
</dbReference>
<dbReference type="InterPro" id="IPR019775">
    <property type="entry name" value="WD40_repeat_CS"/>
</dbReference>
<evidence type="ECO:0000256" key="6">
    <source>
        <dbReference type="PROSITE-ProRule" id="PRU00221"/>
    </source>
</evidence>
<dbReference type="OrthoDB" id="7318948at2759"/>
<feature type="compositionally biased region" description="Polar residues" evidence="7">
    <location>
        <begin position="517"/>
        <end position="528"/>
    </location>
</feature>
<feature type="compositionally biased region" description="Polar residues" evidence="7">
    <location>
        <begin position="394"/>
        <end position="406"/>
    </location>
</feature>
<feature type="region of interest" description="Disordered" evidence="7">
    <location>
        <begin position="444"/>
        <end position="548"/>
    </location>
</feature>
<proteinExistence type="inferred from homology"/>
<comment type="caution">
    <text evidence="8">The sequence shown here is derived from an EMBL/GenBank/DDBJ whole genome shotgun (WGS) entry which is preliminary data.</text>
</comment>
<feature type="repeat" description="WD" evidence="6">
    <location>
        <begin position="118"/>
        <end position="153"/>
    </location>
</feature>
<evidence type="ECO:0000256" key="5">
    <source>
        <dbReference type="ARBA" id="ARBA00023163"/>
    </source>
</evidence>
<dbReference type="InterPro" id="IPR001680">
    <property type="entry name" value="WD40_rpt"/>
</dbReference>
<dbReference type="Pfam" id="PF00400">
    <property type="entry name" value="WD40"/>
    <property type="match status" value="2"/>
</dbReference>
<name>A0A9P8E5U1_AURME</name>
<dbReference type="PROSITE" id="PS50294">
    <property type="entry name" value="WD_REPEATS_REGION"/>
    <property type="match status" value="2"/>
</dbReference>
<feature type="compositionally biased region" description="Polar residues" evidence="7">
    <location>
        <begin position="444"/>
        <end position="462"/>
    </location>
</feature>
<reference evidence="8" key="2">
    <citation type="submission" date="2021-08" db="EMBL/GenBank/DDBJ databases">
        <authorList>
            <person name="Gostincar C."/>
            <person name="Sun X."/>
            <person name="Song Z."/>
            <person name="Gunde-Cimerman N."/>
        </authorList>
    </citation>
    <scope>NUCLEOTIDE SEQUENCE</scope>
    <source>
        <strain evidence="8">EXF-9911</strain>
    </source>
</reference>
<evidence type="ECO:0000256" key="4">
    <source>
        <dbReference type="ARBA" id="ARBA00023015"/>
    </source>
</evidence>
<protein>
    <submittedName>
        <fullName evidence="8">WD40 repeat-like protein</fullName>
    </submittedName>
</protein>
<dbReference type="Gene3D" id="2.130.10.10">
    <property type="entry name" value="YVTN repeat-like/Quinoprotein amine dehydrogenase"/>
    <property type="match status" value="1"/>
</dbReference>
<dbReference type="SMART" id="SM00320">
    <property type="entry name" value="WD40"/>
    <property type="match status" value="4"/>
</dbReference>
<dbReference type="PANTHER" id="PTHR10253">
    <property type="entry name" value="POLYCOMB PROTEIN"/>
    <property type="match status" value="1"/>
</dbReference>
<dbReference type="InterPro" id="IPR015943">
    <property type="entry name" value="WD40/YVTN_repeat-like_dom_sf"/>
</dbReference>
<evidence type="ECO:0000256" key="3">
    <source>
        <dbReference type="ARBA" id="ARBA00022737"/>
    </source>
</evidence>
<feature type="region of interest" description="Disordered" evidence="7">
    <location>
        <begin position="394"/>
        <end position="429"/>
    </location>
</feature>
<gene>
    <name evidence="8" type="ORF">KCU76_g14751</name>
</gene>
<feature type="repeat" description="WD" evidence="6">
    <location>
        <begin position="167"/>
        <end position="200"/>
    </location>
</feature>
<organism evidence="8 9">
    <name type="scientific">Aureobasidium melanogenum</name>
    <name type="common">Aureobasidium pullulans var. melanogenum</name>
    <dbReference type="NCBI Taxonomy" id="46634"/>
    <lineage>
        <taxon>Eukaryota</taxon>
        <taxon>Fungi</taxon>
        <taxon>Dikarya</taxon>
        <taxon>Ascomycota</taxon>
        <taxon>Pezizomycotina</taxon>
        <taxon>Dothideomycetes</taxon>
        <taxon>Dothideomycetidae</taxon>
        <taxon>Dothideales</taxon>
        <taxon>Saccotheciaceae</taxon>
        <taxon>Aureobasidium</taxon>
    </lineage>
</organism>